<evidence type="ECO:0000256" key="2">
    <source>
        <dbReference type="ARBA" id="ARBA00022980"/>
    </source>
</evidence>
<evidence type="ECO:0000256" key="4">
    <source>
        <dbReference type="ARBA" id="ARBA00035244"/>
    </source>
</evidence>
<dbReference type="InterPro" id="IPR002136">
    <property type="entry name" value="Ribosomal_uL4"/>
</dbReference>
<dbReference type="SUPFAM" id="SSF52166">
    <property type="entry name" value="Ribosomal protein L4"/>
    <property type="match status" value="1"/>
</dbReference>
<comment type="function">
    <text evidence="5">Forms part of the polypeptide exit tunnel.</text>
</comment>
<comment type="similarity">
    <text evidence="1 5">Belongs to the universal ribosomal protein uL4 family.</text>
</comment>
<protein>
    <recommendedName>
        <fullName evidence="4 5">Large ribosomal subunit protein uL4</fullName>
    </recommendedName>
</protein>
<evidence type="ECO:0000256" key="6">
    <source>
        <dbReference type="SAM" id="MobiDB-lite"/>
    </source>
</evidence>
<dbReference type="HAMAP" id="MF_01328_B">
    <property type="entry name" value="Ribosomal_uL4_B"/>
    <property type="match status" value="1"/>
</dbReference>
<name>A0A9E2F6J5_PSYF1</name>
<gene>
    <name evidence="5 7" type="primary">rplD</name>
    <name evidence="7" type="ORF">DDT42_00503</name>
</gene>
<accession>A0A9E2F6J5</accession>
<evidence type="ECO:0000313" key="8">
    <source>
        <dbReference type="Proteomes" id="UP000811545"/>
    </source>
</evidence>
<dbReference type="Proteomes" id="UP000811545">
    <property type="component" value="Unassembled WGS sequence"/>
</dbReference>
<reference evidence="7 8" key="1">
    <citation type="journal article" date="2021" name="bioRxiv">
        <title>Unique metabolic strategies in Hadean analogues reveal hints for primordial physiology.</title>
        <authorList>
            <person name="Nobu M.K."/>
            <person name="Nakai R."/>
            <person name="Tamazawa S."/>
            <person name="Mori H."/>
            <person name="Toyoda A."/>
            <person name="Ijiri A."/>
            <person name="Suzuki S."/>
            <person name="Kurokawa K."/>
            <person name="Kamagata Y."/>
            <person name="Tamaki H."/>
        </authorList>
    </citation>
    <scope>NUCLEOTIDE SEQUENCE [LARGE SCALE GENOMIC DNA]</scope>
    <source>
        <strain evidence="7">BS525</strain>
    </source>
</reference>
<dbReference type="Pfam" id="PF00573">
    <property type="entry name" value="Ribosomal_L4"/>
    <property type="match status" value="1"/>
</dbReference>
<dbReference type="Gene3D" id="3.40.1370.10">
    <property type="match status" value="1"/>
</dbReference>
<dbReference type="GO" id="GO:0019843">
    <property type="term" value="F:rRNA binding"/>
    <property type="evidence" value="ECO:0007669"/>
    <property type="project" value="UniProtKB-UniRule"/>
</dbReference>
<comment type="caution">
    <text evidence="7">The sequence shown here is derived from an EMBL/GenBank/DDBJ whole genome shotgun (WGS) entry which is preliminary data.</text>
</comment>
<evidence type="ECO:0000256" key="5">
    <source>
        <dbReference type="HAMAP-Rule" id="MF_01328"/>
    </source>
</evidence>
<proteinExistence type="inferred from homology"/>
<dbReference type="NCBIfam" id="TIGR03953">
    <property type="entry name" value="rplD_bact"/>
    <property type="match status" value="1"/>
</dbReference>
<dbReference type="GO" id="GO:0005840">
    <property type="term" value="C:ribosome"/>
    <property type="evidence" value="ECO:0007669"/>
    <property type="project" value="UniProtKB-KW"/>
</dbReference>
<evidence type="ECO:0000256" key="1">
    <source>
        <dbReference type="ARBA" id="ARBA00010528"/>
    </source>
</evidence>
<comment type="subunit">
    <text evidence="5">Part of the 50S ribosomal subunit.</text>
</comment>
<keyword evidence="5" id="KW-0699">rRNA-binding</keyword>
<dbReference type="EMBL" id="QLTW01000016">
    <property type="protein sequence ID" value="MBT9144658.1"/>
    <property type="molecule type" value="Genomic_DNA"/>
</dbReference>
<dbReference type="GO" id="GO:1990904">
    <property type="term" value="C:ribonucleoprotein complex"/>
    <property type="evidence" value="ECO:0007669"/>
    <property type="project" value="UniProtKB-KW"/>
</dbReference>
<dbReference type="PANTHER" id="PTHR10746">
    <property type="entry name" value="50S RIBOSOMAL PROTEIN L4"/>
    <property type="match status" value="1"/>
</dbReference>
<organism evidence="7 8">
    <name type="scientific">Psychracetigena formicireducens</name>
    <dbReference type="NCBI Taxonomy" id="2986056"/>
    <lineage>
        <taxon>Bacteria</taxon>
        <taxon>Bacillati</taxon>
        <taxon>Candidatus Lithacetigenota</taxon>
        <taxon>Candidatus Psychracetigena</taxon>
    </lineage>
</organism>
<dbReference type="PANTHER" id="PTHR10746:SF6">
    <property type="entry name" value="LARGE RIBOSOMAL SUBUNIT PROTEIN UL4M"/>
    <property type="match status" value="1"/>
</dbReference>
<sequence length="210" mass="23603">MKIKVLNLIENSETELEVEGWDFPVSGLKGAHEVVKSIEANSRQGTLATKSRGDVTGGGKKPWAQKHTGRARHSTIRSPLWRKGGHTFALVPKEYSLKVNSKQKKKVMAEVIGYKAQNGFIFLLEGFYLEKPSTKKAQEILLKLAINGNKSLMVTLGSNELLYKSFRNIPEVKVTTLEELNIRDFLAAKYIVMETEAFKTLIGRSKKWIP</sequence>
<dbReference type="GO" id="GO:0003735">
    <property type="term" value="F:structural constituent of ribosome"/>
    <property type="evidence" value="ECO:0007669"/>
    <property type="project" value="InterPro"/>
</dbReference>
<feature type="region of interest" description="Disordered" evidence="6">
    <location>
        <begin position="42"/>
        <end position="68"/>
    </location>
</feature>
<keyword evidence="5" id="KW-0694">RNA-binding</keyword>
<dbReference type="GO" id="GO:0006412">
    <property type="term" value="P:translation"/>
    <property type="evidence" value="ECO:0007669"/>
    <property type="project" value="UniProtKB-UniRule"/>
</dbReference>
<evidence type="ECO:0000313" key="7">
    <source>
        <dbReference type="EMBL" id="MBT9144658.1"/>
    </source>
</evidence>
<keyword evidence="3 5" id="KW-0687">Ribonucleoprotein</keyword>
<keyword evidence="2 5" id="KW-0689">Ribosomal protein</keyword>
<dbReference type="InterPro" id="IPR023574">
    <property type="entry name" value="Ribosomal_uL4_dom_sf"/>
</dbReference>
<evidence type="ECO:0000256" key="3">
    <source>
        <dbReference type="ARBA" id="ARBA00023274"/>
    </source>
</evidence>
<dbReference type="InterPro" id="IPR013005">
    <property type="entry name" value="Ribosomal_uL4-like"/>
</dbReference>
<comment type="function">
    <text evidence="5">One of the primary rRNA binding proteins, this protein initially binds near the 5'-end of the 23S rRNA. It is important during the early stages of 50S assembly. It makes multiple contacts with different domains of the 23S rRNA in the assembled 50S subunit and ribosome.</text>
</comment>
<dbReference type="AlphaFoldDB" id="A0A9E2F6J5"/>